<dbReference type="InterPro" id="IPR004583">
    <property type="entry name" value="DNA_repair_Rad4"/>
</dbReference>
<dbReference type="GO" id="GO:0003684">
    <property type="term" value="F:damaged DNA binding"/>
    <property type="evidence" value="ECO:0007669"/>
    <property type="project" value="InterPro"/>
</dbReference>
<dbReference type="GO" id="GO:0006289">
    <property type="term" value="P:nucleotide-excision repair"/>
    <property type="evidence" value="ECO:0007669"/>
    <property type="project" value="InterPro"/>
</dbReference>
<gene>
    <name evidence="9" type="ORF">TVY486_0905630</name>
</gene>
<evidence type="ECO:0000259" key="8">
    <source>
        <dbReference type="SMART" id="SM01032"/>
    </source>
</evidence>
<dbReference type="InterPro" id="IPR018328">
    <property type="entry name" value="Rad4_beta-hairpin_dom3"/>
</dbReference>
<protein>
    <submittedName>
        <fullName evidence="9">Putative DNA-repair protein</fullName>
    </submittedName>
</protein>
<evidence type="ECO:0000313" key="9">
    <source>
        <dbReference type="EMBL" id="CCC50742.1"/>
    </source>
</evidence>
<dbReference type="Pfam" id="PF10405">
    <property type="entry name" value="BHD_3"/>
    <property type="match status" value="1"/>
</dbReference>
<dbReference type="SMART" id="SM01030">
    <property type="entry name" value="BHD_1"/>
    <property type="match status" value="1"/>
</dbReference>
<dbReference type="SMART" id="SM01031">
    <property type="entry name" value="BHD_2"/>
    <property type="match status" value="1"/>
</dbReference>
<sequence>MVPPQMNKLETNTAYTLTAAAAVNVDGYLRNVSSRARVPVPSGGRGTRRRCAMVVAAGDGQAKSDFISECSPAADDEWDEVVLLNTVASAVGMCFNKDKLRHSTRSSLPPVTQWGAHITQRQQMFEQQQLLAAKRRTERMARTAEEVSNLVFALLRGNLIVRESRHPKLVRHLLRFRTAKENTLSSYPFLIAAREAKEHYRRGLNPDLRAPSLTPCWVTANKDGVGNYTSASITTLLRALNSVFGLDHTVESDVLSDWAVTLKPGYLIRKLSIPYPSSVDSGDKILLHHSLYMCVIFLALAHPVGLSCRLVMAIRKRQSQDTPVSLPDGQAQQAVMSIFCSSRKKRQRDTTKEGEEVSRKLPLSCFWLEVWCPQKQSFISVNPTEGCSALFGAPYTFSIGGDVTVDVSPRYTMKYSSAFPYRLGRCDKYRFFWKHIGWNDTREASEIIADCFSRDLTRASREQQARERKQLQSLTYAEEVPKTITALRKHPLFVVESALARFEGIYPKDCTTIVGQVKGQVVFKRFAVVRLRSRDGWLREGLSVVAGAEPYKVIPPPPSRPLGRSCALFGIWQTQPFSPEPLQNDGSIPKHGNTNWYILLDKPPLAGLVHISRPNIARVARRMEVDFGVAVRGFKRRRLNECRVSGWEAVTDGIVVKESDASKVVRAYEEWTRLVEEQEAARRKQRANRLWLHFAQRLLAHLRVRQQYLEGASHGALATV</sequence>
<reference evidence="9" key="1">
    <citation type="journal article" date="2012" name="Proc. Natl. Acad. Sci. U.S.A.">
        <title>Antigenic diversity is generated by distinct evolutionary mechanisms in African trypanosome species.</title>
        <authorList>
            <person name="Jackson A.P."/>
            <person name="Berry A."/>
            <person name="Aslett M."/>
            <person name="Allison H.C."/>
            <person name="Burton P."/>
            <person name="Vavrova-Anderson J."/>
            <person name="Brown R."/>
            <person name="Browne H."/>
            <person name="Corton N."/>
            <person name="Hauser H."/>
            <person name="Gamble J."/>
            <person name="Gilderthorp R."/>
            <person name="Marcello L."/>
            <person name="McQuillan J."/>
            <person name="Otto T.D."/>
            <person name="Quail M.A."/>
            <person name="Sanders M.J."/>
            <person name="van Tonder A."/>
            <person name="Ginger M.L."/>
            <person name="Field M.C."/>
            <person name="Barry J.D."/>
            <person name="Hertz-Fowler C."/>
            <person name="Berriman M."/>
        </authorList>
    </citation>
    <scope>NUCLEOTIDE SEQUENCE</scope>
    <source>
        <strain evidence="9">Y486</strain>
    </source>
</reference>
<evidence type="ECO:0000259" key="6">
    <source>
        <dbReference type="SMART" id="SM01030"/>
    </source>
</evidence>
<dbReference type="GO" id="GO:0006298">
    <property type="term" value="P:mismatch repair"/>
    <property type="evidence" value="ECO:0007669"/>
    <property type="project" value="TreeGrafter"/>
</dbReference>
<feature type="domain" description="Rad4 beta-hairpin" evidence="7">
    <location>
        <begin position="531"/>
        <end position="580"/>
    </location>
</feature>
<proteinExistence type="inferred from homology"/>
<evidence type="ECO:0000256" key="1">
    <source>
        <dbReference type="ARBA" id="ARBA00004123"/>
    </source>
</evidence>
<feature type="domain" description="Rad4 beta-hairpin" evidence="8">
    <location>
        <begin position="588"/>
        <end position="668"/>
    </location>
</feature>
<dbReference type="GO" id="GO:0071942">
    <property type="term" value="C:XPC complex"/>
    <property type="evidence" value="ECO:0007669"/>
    <property type="project" value="TreeGrafter"/>
</dbReference>
<dbReference type="InterPro" id="IPR036985">
    <property type="entry name" value="Transglutaminase-like_sf"/>
</dbReference>
<keyword evidence="5" id="KW-0539">Nucleus</keyword>
<evidence type="ECO:0000259" key="7">
    <source>
        <dbReference type="SMART" id="SM01031"/>
    </source>
</evidence>
<evidence type="ECO:0000256" key="3">
    <source>
        <dbReference type="ARBA" id="ARBA00022763"/>
    </source>
</evidence>
<dbReference type="PANTHER" id="PTHR12135:SF0">
    <property type="entry name" value="DNA REPAIR PROTEIN COMPLEMENTING XP-C CELLS"/>
    <property type="match status" value="1"/>
</dbReference>
<comment type="similarity">
    <text evidence="2">Belongs to the XPC family.</text>
</comment>
<dbReference type="Gene3D" id="3.90.260.10">
    <property type="entry name" value="Transglutaminase-like"/>
    <property type="match status" value="1"/>
</dbReference>
<keyword evidence="3" id="KW-0227">DNA damage</keyword>
<accession>G0U386</accession>
<dbReference type="Gene3D" id="2.20.20.110">
    <property type="entry name" value="Rad4, beta-hairpin domain BHD1"/>
    <property type="match status" value="1"/>
</dbReference>
<evidence type="ECO:0000256" key="4">
    <source>
        <dbReference type="ARBA" id="ARBA00023204"/>
    </source>
</evidence>
<dbReference type="GO" id="GO:0003697">
    <property type="term" value="F:single-stranded DNA binding"/>
    <property type="evidence" value="ECO:0007669"/>
    <property type="project" value="TreeGrafter"/>
</dbReference>
<dbReference type="AlphaFoldDB" id="G0U386"/>
<dbReference type="InterPro" id="IPR018327">
    <property type="entry name" value="BHD_2"/>
</dbReference>
<dbReference type="Gene3D" id="3.30.70.2460">
    <property type="entry name" value="Rad4, beta-hairpin domain BHD3"/>
    <property type="match status" value="1"/>
</dbReference>
<evidence type="ECO:0000256" key="5">
    <source>
        <dbReference type="ARBA" id="ARBA00023242"/>
    </source>
</evidence>
<dbReference type="PANTHER" id="PTHR12135">
    <property type="entry name" value="DNA REPAIR PROTEIN XP-C / RAD4"/>
    <property type="match status" value="1"/>
</dbReference>
<keyword evidence="4" id="KW-0234">DNA repair</keyword>
<dbReference type="InterPro" id="IPR038765">
    <property type="entry name" value="Papain-like_cys_pep_sf"/>
</dbReference>
<dbReference type="InterPro" id="IPR018326">
    <property type="entry name" value="Rad4_beta-hairpin_dom1"/>
</dbReference>
<evidence type="ECO:0000256" key="2">
    <source>
        <dbReference type="ARBA" id="ARBA00009525"/>
    </source>
</evidence>
<organism evidence="9">
    <name type="scientific">Trypanosoma vivax (strain Y486)</name>
    <dbReference type="NCBI Taxonomy" id="1055687"/>
    <lineage>
        <taxon>Eukaryota</taxon>
        <taxon>Discoba</taxon>
        <taxon>Euglenozoa</taxon>
        <taxon>Kinetoplastea</taxon>
        <taxon>Metakinetoplastina</taxon>
        <taxon>Trypanosomatida</taxon>
        <taxon>Trypanosomatidae</taxon>
        <taxon>Trypanosoma</taxon>
        <taxon>Duttonella</taxon>
    </lineage>
</organism>
<dbReference type="SUPFAM" id="SSF54001">
    <property type="entry name" value="Cysteine proteinases"/>
    <property type="match status" value="1"/>
</dbReference>
<feature type="domain" description="Rad4 beta-hairpin" evidence="6">
    <location>
        <begin position="476"/>
        <end position="529"/>
    </location>
</feature>
<dbReference type="SMART" id="SM01032">
    <property type="entry name" value="BHD_3"/>
    <property type="match status" value="1"/>
</dbReference>
<dbReference type="InterPro" id="IPR042488">
    <property type="entry name" value="Rad4_BHD3_sf"/>
</dbReference>
<dbReference type="EMBL" id="HE573025">
    <property type="protein sequence ID" value="CCC50742.1"/>
    <property type="molecule type" value="Genomic_DNA"/>
</dbReference>
<comment type="subcellular location">
    <subcellularLocation>
        <location evidence="1">Nucleus</location>
    </subcellularLocation>
</comment>
<dbReference type="Pfam" id="PF10403">
    <property type="entry name" value="BHD_1"/>
    <property type="match status" value="1"/>
</dbReference>
<name>G0U386_TRYVY</name>
<dbReference type="GO" id="GO:0005737">
    <property type="term" value="C:cytoplasm"/>
    <property type="evidence" value="ECO:0007669"/>
    <property type="project" value="TreeGrafter"/>
</dbReference>
<dbReference type="VEuPathDB" id="TriTrypDB:TvY486_0905630"/>
<dbReference type="GO" id="GO:0000111">
    <property type="term" value="C:nucleotide-excision repair factor 2 complex"/>
    <property type="evidence" value="ECO:0007669"/>
    <property type="project" value="TreeGrafter"/>
</dbReference>